<organism evidence="2 3">
    <name type="scientific">Pleurodeles waltl</name>
    <name type="common">Iberian ribbed newt</name>
    <dbReference type="NCBI Taxonomy" id="8319"/>
    <lineage>
        <taxon>Eukaryota</taxon>
        <taxon>Metazoa</taxon>
        <taxon>Chordata</taxon>
        <taxon>Craniata</taxon>
        <taxon>Vertebrata</taxon>
        <taxon>Euteleostomi</taxon>
        <taxon>Amphibia</taxon>
        <taxon>Batrachia</taxon>
        <taxon>Caudata</taxon>
        <taxon>Salamandroidea</taxon>
        <taxon>Salamandridae</taxon>
        <taxon>Pleurodelinae</taxon>
        <taxon>Pleurodeles</taxon>
    </lineage>
</organism>
<feature type="compositionally biased region" description="Basic residues" evidence="1">
    <location>
        <begin position="187"/>
        <end position="202"/>
    </location>
</feature>
<evidence type="ECO:0000256" key="1">
    <source>
        <dbReference type="SAM" id="MobiDB-lite"/>
    </source>
</evidence>
<gene>
    <name evidence="2" type="ORF">NDU88_008361</name>
</gene>
<evidence type="ECO:0000313" key="2">
    <source>
        <dbReference type="EMBL" id="KAJ1111023.1"/>
    </source>
</evidence>
<reference evidence="2" key="1">
    <citation type="journal article" date="2022" name="bioRxiv">
        <title>Sequencing and chromosome-scale assembly of the giantPleurodeles waltlgenome.</title>
        <authorList>
            <person name="Brown T."/>
            <person name="Elewa A."/>
            <person name="Iarovenko S."/>
            <person name="Subramanian E."/>
            <person name="Araus A.J."/>
            <person name="Petzold A."/>
            <person name="Susuki M."/>
            <person name="Suzuki K.-i.T."/>
            <person name="Hayashi T."/>
            <person name="Toyoda A."/>
            <person name="Oliveira C."/>
            <person name="Osipova E."/>
            <person name="Leigh N.D."/>
            <person name="Simon A."/>
            <person name="Yun M.H."/>
        </authorList>
    </citation>
    <scope>NUCLEOTIDE SEQUENCE</scope>
    <source>
        <strain evidence="2">20211129_DDA</strain>
        <tissue evidence="2">Liver</tissue>
    </source>
</reference>
<protein>
    <submittedName>
        <fullName evidence="2">Uncharacterized protein</fullName>
    </submittedName>
</protein>
<accession>A0AAV7N4R2</accession>
<sequence length="295" mass="30942">MFSPPVASHLLLSGLFTGQPRRAPRPRVSPLCAAPQPGDIRLRLPSRRPTRHRQAPPPVVPVRTTPSGWARIQGQRRAQRTAQTRGRGRNSAATHAGPGPHQGARARRRPPPGPQPPSSGPGHAGPSPAALQHGDPSGTARLGHARRPGRSLSAAPGSPSHSGARSRGGRDCTSAVPPSTAVVPLHSGHRTAHISASRHRFKVGPSGADQLSSLFHFHSRDSPSPAPGAEVTSVGVLRASGAQSVFPTEVVSLLSALPGCRLRARGQTLEHCDIAASHGRIWKMTTLCGEVLDEH</sequence>
<proteinExistence type="predicted"/>
<feature type="compositionally biased region" description="Low complexity" evidence="1">
    <location>
        <begin position="120"/>
        <end position="130"/>
    </location>
</feature>
<feature type="compositionally biased region" description="Basic residues" evidence="1">
    <location>
        <begin position="44"/>
        <end position="54"/>
    </location>
</feature>
<feature type="region of interest" description="Disordered" evidence="1">
    <location>
        <begin position="17"/>
        <end position="205"/>
    </location>
</feature>
<comment type="caution">
    <text evidence="2">The sequence shown here is derived from an EMBL/GenBank/DDBJ whole genome shotgun (WGS) entry which is preliminary data.</text>
</comment>
<feature type="compositionally biased region" description="Low complexity" evidence="1">
    <location>
        <begin position="70"/>
        <end position="85"/>
    </location>
</feature>
<name>A0AAV7N4R2_PLEWA</name>
<dbReference type="EMBL" id="JANPWB010000013">
    <property type="protein sequence ID" value="KAJ1111023.1"/>
    <property type="molecule type" value="Genomic_DNA"/>
</dbReference>
<evidence type="ECO:0000313" key="3">
    <source>
        <dbReference type="Proteomes" id="UP001066276"/>
    </source>
</evidence>
<dbReference type="AlphaFoldDB" id="A0AAV7N4R2"/>
<feature type="compositionally biased region" description="Low complexity" evidence="1">
    <location>
        <begin position="153"/>
        <end position="165"/>
    </location>
</feature>
<keyword evidence="3" id="KW-1185">Reference proteome</keyword>
<dbReference type="Proteomes" id="UP001066276">
    <property type="component" value="Chromosome 9"/>
</dbReference>